<dbReference type="VEuPathDB" id="VectorBase:CQUJHB018476"/>
<evidence type="ECO:0000313" key="4">
    <source>
        <dbReference type="EnsemblMetazoa" id="CPIJ020116-PA"/>
    </source>
</evidence>
<keyword evidence="5" id="KW-1185">Reference proteome</keyword>
<dbReference type="AlphaFoldDB" id="B0XKZ9"/>
<dbReference type="Pfam" id="PF00089">
    <property type="entry name" value="Trypsin"/>
    <property type="match status" value="2"/>
</dbReference>
<sequence>MKRFTKRFFLSGTSVCRGDSGGGMYILAGDHWELRGITSFSGLSETGTCDVKKYVVFTNVAFYYEWIKQKTGGTAVVIPKRISEAKCREYSRFAAKRQNGVCYNSRSPHTVAIIDLNQRHISSGSIISERFVLTKAPSLFDIFVSDVVWDDLWVRLGNQPDKKVIREISHPDYDPETLRHHIMLLEMDSPLAFSNRLVPVCLANLGTENLYDTLLLNGYSGQSANTNEFYESVENRVISNEKCNETVKLAHAKYTVNEEELCAMDRYEGFFFWGGIVGGPLQMVNTRSCMFTQVGVTKFLIPHNMNREVTKTVRFTNVYSRVTAYLDWIEAEVWGNETLPVDSELADNGGEAPTIVDNDVEGDQEDATAARLRGSTTSGDIIHFPKD</sequence>
<dbReference type="InterPro" id="IPR001254">
    <property type="entry name" value="Trypsin_dom"/>
</dbReference>
<dbReference type="EnsemblMetazoa" id="CPIJ020116-RA">
    <property type="protein sequence ID" value="CPIJ020116-PA"/>
    <property type="gene ID" value="CPIJ020116"/>
</dbReference>
<dbReference type="InParanoid" id="B0XKZ9"/>
<evidence type="ECO:0000313" key="5">
    <source>
        <dbReference type="Proteomes" id="UP000002320"/>
    </source>
</evidence>
<dbReference type="PANTHER" id="PTHR24260:SF147">
    <property type="entry name" value="EG:BACR7A4.3 PROTEIN-RELATED"/>
    <property type="match status" value="1"/>
</dbReference>
<dbReference type="GO" id="GO:0006508">
    <property type="term" value="P:proteolysis"/>
    <property type="evidence" value="ECO:0007669"/>
    <property type="project" value="InterPro"/>
</dbReference>
<organism>
    <name type="scientific">Culex quinquefasciatus</name>
    <name type="common">Southern house mosquito</name>
    <name type="synonym">Culex pungens</name>
    <dbReference type="NCBI Taxonomy" id="7176"/>
    <lineage>
        <taxon>Eukaryota</taxon>
        <taxon>Metazoa</taxon>
        <taxon>Ecdysozoa</taxon>
        <taxon>Arthropoda</taxon>
        <taxon>Hexapoda</taxon>
        <taxon>Insecta</taxon>
        <taxon>Pterygota</taxon>
        <taxon>Neoptera</taxon>
        <taxon>Endopterygota</taxon>
        <taxon>Diptera</taxon>
        <taxon>Nematocera</taxon>
        <taxon>Culicoidea</taxon>
        <taxon>Culicidae</taxon>
        <taxon>Culicinae</taxon>
        <taxon>Culicini</taxon>
        <taxon>Culex</taxon>
        <taxon>Culex</taxon>
    </lineage>
</organism>
<dbReference type="eggNOG" id="KOG3627">
    <property type="taxonomic scope" value="Eukaryota"/>
</dbReference>
<dbReference type="HOGENOM" id="CLU_714250_0_0_1"/>
<dbReference type="EMBL" id="DS234157">
    <property type="protein sequence ID" value="EDS33059.1"/>
    <property type="molecule type" value="Genomic_DNA"/>
</dbReference>
<dbReference type="GO" id="GO:0004252">
    <property type="term" value="F:serine-type endopeptidase activity"/>
    <property type="evidence" value="ECO:0007669"/>
    <property type="project" value="InterPro"/>
</dbReference>
<evidence type="ECO:0000259" key="2">
    <source>
        <dbReference type="PROSITE" id="PS50240"/>
    </source>
</evidence>
<accession>B0XKZ9</accession>
<comment type="similarity">
    <text evidence="1">Belongs to the peptidase S1 family. CLIP subfamily.</text>
</comment>
<evidence type="ECO:0000313" key="3">
    <source>
        <dbReference type="EMBL" id="EDS33059.1"/>
    </source>
</evidence>
<evidence type="ECO:0000256" key="1">
    <source>
        <dbReference type="ARBA" id="ARBA00024195"/>
    </source>
</evidence>
<dbReference type="KEGG" id="cqu:CpipJ_CPIJ020116"/>
<dbReference type="STRING" id="7176.B0XKZ9"/>
<dbReference type="PANTHER" id="PTHR24260">
    <property type="match status" value="1"/>
</dbReference>
<dbReference type="OrthoDB" id="7758075at2759"/>
<reference evidence="4" key="2">
    <citation type="submission" date="2021-02" db="UniProtKB">
        <authorList>
            <consortium name="EnsemblMetazoa"/>
        </authorList>
    </citation>
    <scope>IDENTIFICATION</scope>
    <source>
        <strain evidence="4">JHB</strain>
    </source>
</reference>
<dbReference type="SMART" id="SM00020">
    <property type="entry name" value="Tryp_SPc"/>
    <property type="match status" value="1"/>
</dbReference>
<dbReference type="PROSITE" id="PS50240">
    <property type="entry name" value="TRYPSIN_DOM"/>
    <property type="match status" value="1"/>
</dbReference>
<dbReference type="Proteomes" id="UP000002320">
    <property type="component" value="Unassembled WGS sequence"/>
</dbReference>
<feature type="domain" description="Peptidase S1" evidence="2">
    <location>
        <begin position="70"/>
        <end position="334"/>
    </location>
</feature>
<dbReference type="InterPro" id="IPR043504">
    <property type="entry name" value="Peptidase_S1_PA_chymotrypsin"/>
</dbReference>
<dbReference type="InterPro" id="IPR009003">
    <property type="entry name" value="Peptidase_S1_PA"/>
</dbReference>
<dbReference type="SUPFAM" id="SSF50494">
    <property type="entry name" value="Trypsin-like serine proteases"/>
    <property type="match status" value="2"/>
</dbReference>
<dbReference type="VEuPathDB" id="VectorBase:CPIJ020116"/>
<name>B0XKZ9_CULQU</name>
<protein>
    <recommendedName>
        <fullName evidence="2">Peptidase S1 domain-containing protein</fullName>
    </recommendedName>
</protein>
<dbReference type="InterPro" id="IPR051333">
    <property type="entry name" value="CLIP_Serine_Protease"/>
</dbReference>
<gene>
    <name evidence="4" type="primary">6054403</name>
    <name evidence="3" type="ORF">CpipJ_CPIJ020116</name>
</gene>
<proteinExistence type="inferred from homology"/>
<dbReference type="Gene3D" id="2.40.10.10">
    <property type="entry name" value="Trypsin-like serine proteases"/>
    <property type="match status" value="2"/>
</dbReference>
<reference evidence="3" key="1">
    <citation type="submission" date="2007-03" db="EMBL/GenBank/DDBJ databases">
        <title>Annotation of Culex pipiens quinquefasciatus.</title>
        <authorList>
            <consortium name="The Broad Institute Genome Sequencing Platform"/>
            <person name="Atkinson P.W."/>
            <person name="Hemingway J."/>
            <person name="Christensen B.M."/>
            <person name="Higgs S."/>
            <person name="Kodira C."/>
            <person name="Hannick L."/>
            <person name="Megy K."/>
            <person name="O'Leary S."/>
            <person name="Pearson M."/>
            <person name="Haas B.J."/>
            <person name="Mauceli E."/>
            <person name="Wortman J.R."/>
            <person name="Lee N.H."/>
            <person name="Guigo R."/>
            <person name="Stanke M."/>
            <person name="Alvarado L."/>
            <person name="Amedeo P."/>
            <person name="Antoine C.H."/>
            <person name="Arensburger P."/>
            <person name="Bidwell S.L."/>
            <person name="Crawford M."/>
            <person name="Camaro F."/>
            <person name="Devon K."/>
            <person name="Engels R."/>
            <person name="Hammond M."/>
            <person name="Howarth C."/>
            <person name="Koehrsen M."/>
            <person name="Lawson D."/>
            <person name="Montgomery P."/>
            <person name="Nene V."/>
            <person name="Nusbaum C."/>
            <person name="Puiu D."/>
            <person name="Romero-Severson J."/>
            <person name="Severson D.W."/>
            <person name="Shumway M."/>
            <person name="Sisk P."/>
            <person name="Stolte C."/>
            <person name="Zeng Q."/>
            <person name="Eisenstadt E."/>
            <person name="Fraser-Liggett C."/>
            <person name="Strausberg R."/>
            <person name="Galagan J."/>
            <person name="Birren B."/>
            <person name="Collins F.H."/>
        </authorList>
    </citation>
    <scope>NUCLEOTIDE SEQUENCE [LARGE SCALE GENOMIC DNA]</scope>
    <source>
        <strain evidence="3">JHB</strain>
    </source>
</reference>